<gene>
    <name evidence="1" type="ordered locus">CENSYa_0017</name>
</gene>
<dbReference type="Proteomes" id="UP000000758">
    <property type="component" value="Chromosome"/>
</dbReference>
<dbReference type="HOGENOM" id="CLU_145813_0_0_2"/>
<keyword evidence="2" id="KW-1185">Reference proteome</keyword>
<evidence type="ECO:0008006" key="3">
    <source>
        <dbReference type="Google" id="ProtNLM"/>
    </source>
</evidence>
<proteinExistence type="predicted"/>
<dbReference type="AlphaFoldDB" id="A0RTK8"/>
<protein>
    <recommendedName>
        <fullName evidence="3">Secreted periplasmic Zn-dependent protease</fullName>
    </recommendedName>
</protein>
<reference evidence="1 2" key="1">
    <citation type="journal article" date="2006" name="Proc. Natl. Acad. Sci. U.S.A.">
        <title>Genomic analysis of the uncultivated marine crenarchaeote Cenarchaeum symbiosum.</title>
        <authorList>
            <person name="Hallam S.J."/>
            <person name="Konstantinidis K.T."/>
            <person name="Putnam N."/>
            <person name="Schleper C."/>
            <person name="Watanabe Y."/>
            <person name="Sugahara J."/>
            <person name="Preston C."/>
            <person name="de la Torre J."/>
            <person name="Richardson P.M."/>
            <person name="DeLong E.F."/>
        </authorList>
    </citation>
    <scope>NUCLEOTIDE SEQUENCE [LARGE SCALE GENOMIC DNA]</scope>
    <source>
        <strain evidence="2">A</strain>
    </source>
</reference>
<evidence type="ECO:0000313" key="2">
    <source>
        <dbReference type="Proteomes" id="UP000000758"/>
    </source>
</evidence>
<dbReference type="EnsemblBacteria" id="ABK76668">
    <property type="protein sequence ID" value="ABK76668"/>
    <property type="gene ID" value="CENSYa_0017"/>
</dbReference>
<dbReference type="PATRIC" id="fig|414004.10.peg.12"/>
<dbReference type="EMBL" id="DP000238">
    <property type="protein sequence ID" value="ABK76668.1"/>
    <property type="molecule type" value="Genomic_DNA"/>
</dbReference>
<accession>A0RTK8</accession>
<dbReference type="STRING" id="414004.CENSYa_0017"/>
<name>A0RTK8_CENSY</name>
<dbReference type="KEGG" id="csy:CENSYa_0017"/>
<organism evidence="1 2">
    <name type="scientific">Cenarchaeum symbiosum (strain A)</name>
    <dbReference type="NCBI Taxonomy" id="414004"/>
    <lineage>
        <taxon>Archaea</taxon>
        <taxon>Nitrososphaerota</taxon>
        <taxon>Candidatus Cenarchaeales</taxon>
        <taxon>Candidatus Cenarchaeaceae</taxon>
        <taxon>Candidatus Cenarchaeum</taxon>
    </lineage>
</organism>
<sequence length="134" mass="14431">MRTALIAALSVLMVSFGASAMAEDTPATETTSIDGIIGLEKTTLTFSAPATNTLPWGYVEGTVDNHVQGHPVIIQMYAEGEATHFAQAGVAEDGSYEYKFRVRSIDDGEIIRTFLGDYTVVIYKVVYLDTVSSA</sequence>
<evidence type="ECO:0000313" key="1">
    <source>
        <dbReference type="EMBL" id="ABK76668.1"/>
    </source>
</evidence>